<sequence length="449" mass="51616">MSIFKTNFMKLIEAFLNDNGFRTEICTIYTKDVDYYQSYKRVVLCAQKGDLLLCIKARSGDAEDPFQGTEDEVELKLQEPALKLLSCIRALSLGIDHENCSKYADLVAVPIIINEKSSKNHPLFYYYDGETRTSKAWYKRKNVVFIPWQWMKENWGEDFEKSLIDQGVSVSKPVPYSVPESTLLTVKSIENILSKRRLGIMKTLHLDKSSLPPLIIQFRDRNLMFIFLVDTHDNEVKPVLMDFLIYHYGPKTTSFPKNTDFIIFNISSVEEDSYMKPFSIKDNSSEIGVIKTTVEGFKHLFEIAKLEELLSVHKLPEIKKFDEQNLLLLSSGYFFESIYNKCIEILTQLFSPKCPICGFEKVENAIHSSIVNNLKISIELSFENSSAFYCPKEKGGCGIGFVVVHDLIQGGIHGFHTGDIHTYTHDYNKTIEKLKEKNLKIHSFIHIDM</sequence>
<evidence type="ECO:0000313" key="1">
    <source>
        <dbReference type="EMBL" id="UJG41912.1"/>
    </source>
</evidence>
<dbReference type="Proteomes" id="UP001201020">
    <property type="component" value="Chromosome"/>
</dbReference>
<name>A0A9Y1BNA7_9ARCH</name>
<gene>
    <name evidence="1" type="ORF">K9W45_05460</name>
</gene>
<dbReference type="AlphaFoldDB" id="A0A9Y1BNA7"/>
<reference evidence="1" key="1">
    <citation type="journal article" date="2022" name="Nat. Microbiol.">
        <title>Unique mobile elements and scalable gene flow at the prokaryote-eukaryote boundary revealed by circularized Asgard archaea genomes.</title>
        <authorList>
            <person name="Wu F."/>
            <person name="Speth D.R."/>
            <person name="Philosof A."/>
            <person name="Cremiere A."/>
            <person name="Narayanan A."/>
            <person name="Barco R.A."/>
            <person name="Connon S.A."/>
            <person name="Amend J.P."/>
            <person name="Antoshechkin I.A."/>
            <person name="Orphan V.J."/>
        </authorList>
    </citation>
    <scope>NUCLEOTIDE SEQUENCE</scope>
    <source>
        <strain evidence="1">PM71</strain>
    </source>
</reference>
<organism evidence="1">
    <name type="scientific">Candidatus Heimdallarchaeum aukensis</name>
    <dbReference type="NCBI Taxonomy" id="2876573"/>
    <lineage>
        <taxon>Archaea</taxon>
        <taxon>Promethearchaeati</taxon>
        <taxon>Candidatus Heimdallarchaeota</taxon>
        <taxon>Candidatus Heimdallarchaeia (ex Rinke et al. 2021) (nom. nud.)</taxon>
        <taxon>Candidatus Heimdallarchaeales</taxon>
        <taxon>Candidatus Heimdallarchaeaceae</taxon>
        <taxon>Candidatus Heimdallarchaeum</taxon>
    </lineage>
</organism>
<dbReference type="EMBL" id="CP084166">
    <property type="protein sequence ID" value="UJG41912.1"/>
    <property type="molecule type" value="Genomic_DNA"/>
</dbReference>
<protein>
    <submittedName>
        <fullName evidence="1">Uncharacterized protein</fullName>
    </submittedName>
</protein>
<proteinExistence type="predicted"/>
<accession>A0A9Y1BNA7</accession>